<name>A0A1I4EVH2_9FIRM</name>
<gene>
    <name evidence="1" type="ORF">SAMN02983006_00173</name>
</gene>
<keyword evidence="2" id="KW-1185">Reference proteome</keyword>
<dbReference type="Proteomes" id="UP000199006">
    <property type="component" value="Unassembled WGS sequence"/>
</dbReference>
<dbReference type="STRING" id="29563.SAMN02983006_00173"/>
<dbReference type="EMBL" id="FOTI01000001">
    <property type="protein sequence ID" value="SFL09745.1"/>
    <property type="molecule type" value="Genomic_DNA"/>
</dbReference>
<dbReference type="RefSeq" id="WP_089858190.1">
    <property type="nucleotide sequence ID" value="NZ_FOTI01000001.1"/>
</dbReference>
<evidence type="ECO:0000313" key="2">
    <source>
        <dbReference type="Proteomes" id="UP000199006"/>
    </source>
</evidence>
<reference evidence="1 2" key="1">
    <citation type="submission" date="2016-10" db="EMBL/GenBank/DDBJ databases">
        <authorList>
            <person name="de Groot N.N."/>
        </authorList>
    </citation>
    <scope>NUCLEOTIDE SEQUENCE [LARGE SCALE GENOMIC DNA]</scope>
    <source>
        <strain evidence="1 2">ATCC 51327</strain>
    </source>
</reference>
<organism evidence="1 2">
    <name type="scientific">Halanaerobium salsuginis</name>
    <dbReference type="NCBI Taxonomy" id="29563"/>
    <lineage>
        <taxon>Bacteria</taxon>
        <taxon>Bacillati</taxon>
        <taxon>Bacillota</taxon>
        <taxon>Clostridia</taxon>
        <taxon>Halanaerobiales</taxon>
        <taxon>Halanaerobiaceae</taxon>
        <taxon>Halanaerobium</taxon>
    </lineage>
</organism>
<protein>
    <submittedName>
        <fullName evidence="1">Uncharacterized protein</fullName>
    </submittedName>
</protein>
<proteinExistence type="predicted"/>
<dbReference type="AlphaFoldDB" id="A0A1I4EVH2"/>
<sequence>MMQFSITDEELSGLARSIANRIWKVTPEIPKVSETRNWLQSQALDELNGLLKKKIEEEK</sequence>
<accession>A0A1I4EVH2</accession>
<evidence type="ECO:0000313" key="1">
    <source>
        <dbReference type="EMBL" id="SFL09745.1"/>
    </source>
</evidence>